<evidence type="ECO:0000313" key="3">
    <source>
        <dbReference type="Proteomes" id="UP001161064"/>
    </source>
</evidence>
<evidence type="ECO:0000256" key="1">
    <source>
        <dbReference type="ARBA" id="ARBA00044777"/>
    </source>
</evidence>
<dbReference type="Gene3D" id="6.10.250.2410">
    <property type="match status" value="1"/>
</dbReference>
<name>A0ABQ4PX93_9PROT</name>
<dbReference type="InterPro" id="IPR003768">
    <property type="entry name" value="ScpA"/>
</dbReference>
<accession>A0ABQ4PX93</accession>
<dbReference type="PANTHER" id="PTHR33969">
    <property type="entry name" value="SEGREGATION AND CONDENSATION PROTEIN A"/>
    <property type="match status" value="1"/>
</dbReference>
<comment type="caution">
    <text evidence="2">The sequence shown here is derived from an EMBL/GenBank/DDBJ whole genome shotgun (WGS) entry which is preliminary data.</text>
</comment>
<dbReference type="EMBL" id="BPFZ01000010">
    <property type="protein sequence ID" value="GIU67535.1"/>
    <property type="molecule type" value="Genomic_DNA"/>
</dbReference>
<dbReference type="Proteomes" id="UP001161064">
    <property type="component" value="Unassembled WGS sequence"/>
</dbReference>
<reference evidence="2" key="1">
    <citation type="submission" date="2021-05" db="EMBL/GenBank/DDBJ databases">
        <authorList>
            <person name="Tanabe Y."/>
        </authorList>
    </citation>
    <scope>NUCLEOTIDE SEQUENCE</scope>
    <source>
        <strain evidence="2">BOTRYCO-1</strain>
    </source>
</reference>
<proteinExistence type="predicted"/>
<sequence>MAGVDVLEAALAQVHEASLAFSVDLDGYEGPLHVLLRLARDQKVDLRRLSILKLAEQYLEFVATARSSRIDLAADYLVMAAWLAYLKSRLLLPKKERPQGEEPVEDIAAHLAWRLARLDAMRASADALYQRPQQGLDFFTRGAPEETAVTEIPLWEATILDLLHAYAMQRVRGFETKHEVKAWPVYSIDEARKRLEELIPRAKDWQALGTFAPSATAFAKNPPTAASRYASLLAASLELTKQGRLSVRQLDHDAPLYVKAGAEVGL</sequence>
<gene>
    <name evidence="2" type="primary">scpA</name>
    <name evidence="2" type="ORF">PsB1_1689</name>
</gene>
<dbReference type="PANTHER" id="PTHR33969:SF2">
    <property type="entry name" value="SEGREGATION AND CONDENSATION PROTEIN A"/>
    <property type="match status" value="1"/>
</dbReference>
<evidence type="ECO:0000313" key="2">
    <source>
        <dbReference type="EMBL" id="GIU67535.1"/>
    </source>
</evidence>
<dbReference type="Pfam" id="PF02616">
    <property type="entry name" value="SMC_ScpA"/>
    <property type="match status" value="1"/>
</dbReference>
<dbReference type="RefSeq" id="WP_284360464.1">
    <property type="nucleotide sequence ID" value="NZ_BPFZ01000010.1"/>
</dbReference>
<organism evidence="2 3">
    <name type="scientific">Candidatus Phycosocius spiralis</name>
    <dbReference type="NCBI Taxonomy" id="2815099"/>
    <lineage>
        <taxon>Bacteria</taxon>
        <taxon>Pseudomonadati</taxon>
        <taxon>Pseudomonadota</taxon>
        <taxon>Alphaproteobacteria</taxon>
        <taxon>Caulobacterales</taxon>
        <taxon>Caulobacterales incertae sedis</taxon>
        <taxon>Candidatus Phycosocius</taxon>
    </lineage>
</organism>
<keyword evidence="3" id="KW-1185">Reference proteome</keyword>
<reference evidence="2" key="2">
    <citation type="journal article" date="2023" name="ISME Commun">
        <title>Characterization of a bloom-associated alphaproteobacterial lineage, 'Candidatus Phycosocius': insights into freshwater algal-bacterial interactions.</title>
        <authorList>
            <person name="Tanabe Y."/>
            <person name="Yamaguchi H."/>
            <person name="Yoshida M."/>
            <person name="Kai A."/>
            <person name="Okazaki Y."/>
        </authorList>
    </citation>
    <scope>NUCLEOTIDE SEQUENCE</scope>
    <source>
        <strain evidence="2">BOTRYCO-1</strain>
    </source>
</reference>
<protein>
    <recommendedName>
        <fullName evidence="1">Segregation and condensation protein A</fullName>
    </recommendedName>
</protein>